<dbReference type="GO" id="GO:0008168">
    <property type="term" value="F:methyltransferase activity"/>
    <property type="evidence" value="ECO:0007669"/>
    <property type="project" value="UniProtKB-KW"/>
</dbReference>
<reference evidence="2 3" key="1">
    <citation type="submission" date="2023-08" db="EMBL/GenBank/DDBJ databases">
        <authorList>
            <person name="Girao M."/>
            <person name="Carvalho M.F."/>
        </authorList>
    </citation>
    <scope>NUCLEOTIDE SEQUENCE [LARGE SCALE GENOMIC DNA]</scope>
    <source>
        <strain evidence="2 3">CT-R113</strain>
    </source>
</reference>
<dbReference type="Gene3D" id="3.40.50.150">
    <property type="entry name" value="Vaccinia Virus protein VP39"/>
    <property type="match status" value="1"/>
</dbReference>
<sequence>MSGDGPRPPRREGDAAPHERTIPPSYFDGRYADSPDPWSLSARWYERRKYDLTLASLPRRRYASGYEPACSIGVLTRGIAARCDRLLAVDSAPAAVRAASAAVADSPHVSVRRAVLPGDLPDASFDLVVLSEFLYYFTPDDLELLSKGLRDRLRPGGHVVCVHRRSTVQGQGWDGFNAHRVVEGRMRTATVMRLDDPDFEIVVLERRRG</sequence>
<protein>
    <submittedName>
        <fullName evidence="2">SAM-dependent methyltransferase</fullName>
    </submittedName>
</protein>
<keyword evidence="3" id="KW-1185">Reference proteome</keyword>
<accession>A0ABU7KCL7</accession>
<name>A0ABU7KCL7_9ACTN</name>
<evidence type="ECO:0000313" key="3">
    <source>
        <dbReference type="Proteomes" id="UP001356095"/>
    </source>
</evidence>
<dbReference type="Pfam" id="PF05401">
    <property type="entry name" value="NodS"/>
    <property type="match status" value="1"/>
</dbReference>
<dbReference type="InterPro" id="IPR029063">
    <property type="entry name" value="SAM-dependent_MTases_sf"/>
</dbReference>
<proteinExistence type="predicted"/>
<dbReference type="CDD" id="cd02440">
    <property type="entry name" value="AdoMet_MTases"/>
    <property type="match status" value="1"/>
</dbReference>
<dbReference type="SUPFAM" id="SSF53335">
    <property type="entry name" value="S-adenosyl-L-methionine-dependent methyltransferases"/>
    <property type="match status" value="1"/>
</dbReference>
<evidence type="ECO:0000313" key="2">
    <source>
        <dbReference type="EMBL" id="MEE2039975.1"/>
    </source>
</evidence>
<feature type="compositionally biased region" description="Basic and acidic residues" evidence="1">
    <location>
        <begin position="7"/>
        <end position="21"/>
    </location>
</feature>
<dbReference type="InterPro" id="IPR008715">
    <property type="entry name" value="SAM-MeTfrase_NodS-like"/>
</dbReference>
<organism evidence="2 3">
    <name type="scientific">Nocardiopsis codii</name>
    <dbReference type="NCBI Taxonomy" id="3065942"/>
    <lineage>
        <taxon>Bacteria</taxon>
        <taxon>Bacillati</taxon>
        <taxon>Actinomycetota</taxon>
        <taxon>Actinomycetes</taxon>
        <taxon>Streptosporangiales</taxon>
        <taxon>Nocardiopsidaceae</taxon>
        <taxon>Nocardiopsis</taxon>
    </lineage>
</organism>
<keyword evidence="2" id="KW-0808">Transferase</keyword>
<gene>
    <name evidence="2" type="ORF">Q8791_22420</name>
</gene>
<keyword evidence="2" id="KW-0489">Methyltransferase</keyword>
<dbReference type="RefSeq" id="WP_330093736.1">
    <property type="nucleotide sequence ID" value="NZ_JAUZMY010000024.1"/>
</dbReference>
<dbReference type="EMBL" id="JAUZMY010000024">
    <property type="protein sequence ID" value="MEE2039975.1"/>
    <property type="molecule type" value="Genomic_DNA"/>
</dbReference>
<dbReference type="GO" id="GO:0032259">
    <property type="term" value="P:methylation"/>
    <property type="evidence" value="ECO:0007669"/>
    <property type="project" value="UniProtKB-KW"/>
</dbReference>
<dbReference type="Proteomes" id="UP001356095">
    <property type="component" value="Unassembled WGS sequence"/>
</dbReference>
<comment type="caution">
    <text evidence="2">The sequence shown here is derived from an EMBL/GenBank/DDBJ whole genome shotgun (WGS) entry which is preliminary data.</text>
</comment>
<feature type="region of interest" description="Disordered" evidence="1">
    <location>
        <begin position="1"/>
        <end position="29"/>
    </location>
</feature>
<evidence type="ECO:0000256" key="1">
    <source>
        <dbReference type="SAM" id="MobiDB-lite"/>
    </source>
</evidence>